<dbReference type="PANTHER" id="PTHR11122">
    <property type="entry name" value="APOSPORY-ASSOCIATED PROTEIN C-RELATED"/>
    <property type="match status" value="1"/>
</dbReference>
<dbReference type="Gene3D" id="2.70.98.10">
    <property type="match status" value="1"/>
</dbReference>
<proteinExistence type="inferred from homology"/>
<keyword evidence="6" id="KW-1185">Reference proteome</keyword>
<comment type="caution">
    <text evidence="5">The sequence shown here is derived from an EMBL/GenBank/DDBJ whole genome shotgun (WGS) entry which is preliminary data.</text>
</comment>
<organism evidence="5 6">
    <name type="scientific">Viridibacterium curvum</name>
    <dbReference type="NCBI Taxonomy" id="1101404"/>
    <lineage>
        <taxon>Bacteria</taxon>
        <taxon>Pseudomonadati</taxon>
        <taxon>Pseudomonadota</taxon>
        <taxon>Betaproteobacteria</taxon>
        <taxon>Rhodocyclales</taxon>
        <taxon>Rhodocyclaceae</taxon>
        <taxon>Viridibacterium</taxon>
    </lineage>
</organism>
<dbReference type="PIRSF" id="PIRSF016020">
    <property type="entry name" value="PHexose_mutarotase"/>
    <property type="match status" value="1"/>
</dbReference>
<evidence type="ECO:0000256" key="4">
    <source>
        <dbReference type="PIRNR" id="PIRNR016020"/>
    </source>
</evidence>
<evidence type="ECO:0000313" key="5">
    <source>
        <dbReference type="EMBL" id="GAA5161402.1"/>
    </source>
</evidence>
<gene>
    <name evidence="5" type="ORF">GCM10025770_10570</name>
</gene>
<protein>
    <recommendedName>
        <fullName evidence="4">Putative glucose-6-phosphate 1-epimerase</fullName>
        <ecNumber evidence="4">5.1.3.15</ecNumber>
    </recommendedName>
</protein>
<dbReference type="InterPro" id="IPR011013">
    <property type="entry name" value="Gal_mutarotase_sf_dom"/>
</dbReference>
<evidence type="ECO:0000256" key="2">
    <source>
        <dbReference type="ARBA" id="ARBA00005866"/>
    </source>
</evidence>
<dbReference type="RefSeq" id="WP_345531829.1">
    <property type="nucleotide sequence ID" value="NZ_BAABLD010000005.1"/>
</dbReference>
<dbReference type="InterPro" id="IPR025532">
    <property type="entry name" value="G6P_1-epimerase"/>
</dbReference>
<dbReference type="InterPro" id="IPR008183">
    <property type="entry name" value="Aldose_1/G6P_1-epimerase"/>
</dbReference>
<accession>A0ABP9QGZ6</accession>
<dbReference type="CDD" id="cd09020">
    <property type="entry name" value="D-hex-6-P-epi_like"/>
    <property type="match status" value="1"/>
</dbReference>
<dbReference type="SUPFAM" id="SSF74650">
    <property type="entry name" value="Galactose mutarotase-like"/>
    <property type="match status" value="1"/>
</dbReference>
<dbReference type="Proteomes" id="UP001500547">
    <property type="component" value="Unassembled WGS sequence"/>
</dbReference>
<dbReference type="EMBL" id="BAABLD010000005">
    <property type="protein sequence ID" value="GAA5161402.1"/>
    <property type="molecule type" value="Genomic_DNA"/>
</dbReference>
<dbReference type="InterPro" id="IPR014718">
    <property type="entry name" value="GH-type_carb-bd"/>
</dbReference>
<dbReference type="PANTHER" id="PTHR11122:SF13">
    <property type="entry name" value="GLUCOSE-6-PHOSPHATE 1-EPIMERASE"/>
    <property type="match status" value="1"/>
</dbReference>
<reference evidence="6" key="1">
    <citation type="journal article" date="2019" name="Int. J. Syst. Evol. Microbiol.">
        <title>The Global Catalogue of Microorganisms (GCM) 10K type strain sequencing project: providing services to taxonomists for standard genome sequencing and annotation.</title>
        <authorList>
            <consortium name="The Broad Institute Genomics Platform"/>
            <consortium name="The Broad Institute Genome Sequencing Center for Infectious Disease"/>
            <person name="Wu L."/>
            <person name="Ma J."/>
        </authorList>
    </citation>
    <scope>NUCLEOTIDE SEQUENCE [LARGE SCALE GENOMIC DNA]</scope>
    <source>
        <strain evidence="6">JCM 18715</strain>
    </source>
</reference>
<evidence type="ECO:0000256" key="1">
    <source>
        <dbReference type="ARBA" id="ARBA00001096"/>
    </source>
</evidence>
<sequence>MTTPNLAERIDFHGMPATRLRAPDGSEAIVLDHGAHVVSWKPRGGPDRLYLSPDAVFKEGTAVRGGVPICFPQFASNGPLPSHGFARKSKWELVDARVGEDYAMANLRLRYSDATLAQWQGKFVLELAISVSGDRLDMEMDVLNDGDESFSFTAALHTYLAVKEVEECMLEGLRGQECSDSLTKKRFRESGTSFMIDQEVDRIYHGTKNALLLREQHRALAIYSENLPDTVVWNPWVERSKQLQDLPDNGFRRMLCVEGAVVETPIVLAPQESWWGRQTLMTL</sequence>
<dbReference type="Pfam" id="PF01263">
    <property type="entry name" value="Aldose_epim"/>
    <property type="match status" value="1"/>
</dbReference>
<comment type="similarity">
    <text evidence="2 4">Belongs to the glucose-6-phosphate 1-epimerase family.</text>
</comment>
<name>A0ABP9QGZ6_9RHOO</name>
<evidence type="ECO:0000313" key="6">
    <source>
        <dbReference type="Proteomes" id="UP001500547"/>
    </source>
</evidence>
<comment type="catalytic activity">
    <reaction evidence="1">
        <text>alpha-D-glucose 6-phosphate = beta-D-glucose 6-phosphate</text>
        <dbReference type="Rhea" id="RHEA:16249"/>
        <dbReference type="ChEBI" id="CHEBI:58225"/>
        <dbReference type="ChEBI" id="CHEBI:58247"/>
        <dbReference type="EC" id="5.1.3.15"/>
    </reaction>
</comment>
<evidence type="ECO:0000256" key="3">
    <source>
        <dbReference type="ARBA" id="ARBA00023235"/>
    </source>
</evidence>
<keyword evidence="3 4" id="KW-0413">Isomerase</keyword>
<dbReference type="EC" id="5.1.3.15" evidence="4"/>